<gene>
    <name evidence="1" type="ORF">GCM10022399_06880</name>
</gene>
<dbReference type="InterPro" id="IPR023393">
    <property type="entry name" value="START-like_dom_sf"/>
</dbReference>
<evidence type="ECO:0008006" key="3">
    <source>
        <dbReference type="Google" id="ProtNLM"/>
    </source>
</evidence>
<dbReference type="Proteomes" id="UP001501468">
    <property type="component" value="Unassembled WGS sequence"/>
</dbReference>
<evidence type="ECO:0000313" key="2">
    <source>
        <dbReference type="Proteomes" id="UP001501468"/>
    </source>
</evidence>
<dbReference type="InterPro" id="IPR019587">
    <property type="entry name" value="Polyketide_cyclase/dehydratase"/>
</dbReference>
<dbReference type="Pfam" id="PF10604">
    <property type="entry name" value="Polyketide_cyc2"/>
    <property type="match status" value="1"/>
</dbReference>
<protein>
    <recommendedName>
        <fullName evidence="3">SRPBCC family protein</fullName>
    </recommendedName>
</protein>
<accession>A0ABP7CRI9</accession>
<reference evidence="2" key="1">
    <citation type="journal article" date="2019" name="Int. J. Syst. Evol. Microbiol.">
        <title>The Global Catalogue of Microorganisms (GCM) 10K type strain sequencing project: providing services to taxonomists for standard genome sequencing and annotation.</title>
        <authorList>
            <consortium name="The Broad Institute Genomics Platform"/>
            <consortium name="The Broad Institute Genome Sequencing Center for Infectious Disease"/>
            <person name="Wu L."/>
            <person name="Ma J."/>
        </authorList>
    </citation>
    <scope>NUCLEOTIDE SEQUENCE [LARGE SCALE GENOMIC DNA]</scope>
    <source>
        <strain evidence="2">JCM 17125</strain>
    </source>
</reference>
<organism evidence="1 2">
    <name type="scientific">Terrabacter ginsenosidimutans</name>
    <dbReference type="NCBI Taxonomy" id="490575"/>
    <lineage>
        <taxon>Bacteria</taxon>
        <taxon>Bacillati</taxon>
        <taxon>Actinomycetota</taxon>
        <taxon>Actinomycetes</taxon>
        <taxon>Micrococcales</taxon>
        <taxon>Intrasporangiaceae</taxon>
        <taxon>Terrabacter</taxon>
    </lineage>
</organism>
<dbReference type="SUPFAM" id="SSF55961">
    <property type="entry name" value="Bet v1-like"/>
    <property type="match status" value="1"/>
</dbReference>
<name>A0ABP7CRI9_9MICO</name>
<dbReference type="RefSeq" id="WP_344941524.1">
    <property type="nucleotide sequence ID" value="NZ_BAABDC010000001.1"/>
</dbReference>
<dbReference type="Gene3D" id="3.30.530.20">
    <property type="match status" value="1"/>
</dbReference>
<proteinExistence type="predicted"/>
<comment type="caution">
    <text evidence="1">The sequence shown here is derived from an EMBL/GenBank/DDBJ whole genome shotgun (WGS) entry which is preliminary data.</text>
</comment>
<keyword evidence="2" id="KW-1185">Reference proteome</keyword>
<evidence type="ECO:0000313" key="1">
    <source>
        <dbReference type="EMBL" id="GAA3693112.1"/>
    </source>
</evidence>
<dbReference type="EMBL" id="BAABDC010000001">
    <property type="protein sequence ID" value="GAA3693112.1"/>
    <property type="molecule type" value="Genomic_DNA"/>
</dbReference>
<sequence>MPHHARTEIVDAPPAAVFAILDDVTRAPEWLGRCTRLDNLTGGPTSVGTQLRYHYKDGGRTGVMDGKVVAREQDRKLTNWFTDKMMDVTVDFDVEPGPSPEQTRLTHTITIDTKGFGKVLTPMINRQLPAQTEGAMTELKKLAESGA</sequence>